<dbReference type="GeneID" id="92077869"/>
<evidence type="ECO:0000313" key="2">
    <source>
        <dbReference type="EMBL" id="KAK7947699.1"/>
    </source>
</evidence>
<protein>
    <submittedName>
        <fullName evidence="2">Uncharacterized protein</fullName>
    </submittedName>
</protein>
<organism evidence="2 3">
    <name type="scientific">Apiospora aurea</name>
    <dbReference type="NCBI Taxonomy" id="335848"/>
    <lineage>
        <taxon>Eukaryota</taxon>
        <taxon>Fungi</taxon>
        <taxon>Dikarya</taxon>
        <taxon>Ascomycota</taxon>
        <taxon>Pezizomycotina</taxon>
        <taxon>Sordariomycetes</taxon>
        <taxon>Xylariomycetidae</taxon>
        <taxon>Amphisphaeriales</taxon>
        <taxon>Apiosporaceae</taxon>
        <taxon>Apiospora</taxon>
    </lineage>
</organism>
<accession>A0ABR1Q5Q6</accession>
<evidence type="ECO:0000256" key="1">
    <source>
        <dbReference type="SAM" id="MobiDB-lite"/>
    </source>
</evidence>
<reference evidence="2 3" key="1">
    <citation type="submission" date="2023-01" db="EMBL/GenBank/DDBJ databases">
        <title>Analysis of 21 Apiospora genomes using comparative genomics revels a genus with tremendous synthesis potential of carbohydrate active enzymes and secondary metabolites.</title>
        <authorList>
            <person name="Sorensen T."/>
        </authorList>
    </citation>
    <scope>NUCLEOTIDE SEQUENCE [LARGE SCALE GENOMIC DNA]</scope>
    <source>
        <strain evidence="2 3">CBS 24483</strain>
    </source>
</reference>
<keyword evidence="3" id="KW-1185">Reference proteome</keyword>
<feature type="region of interest" description="Disordered" evidence="1">
    <location>
        <begin position="53"/>
        <end position="85"/>
    </location>
</feature>
<comment type="caution">
    <text evidence="2">The sequence shown here is derived from an EMBL/GenBank/DDBJ whole genome shotgun (WGS) entry which is preliminary data.</text>
</comment>
<proteinExistence type="predicted"/>
<dbReference type="Proteomes" id="UP001391051">
    <property type="component" value="Unassembled WGS sequence"/>
</dbReference>
<dbReference type="EMBL" id="JAQQWE010000006">
    <property type="protein sequence ID" value="KAK7947699.1"/>
    <property type="molecule type" value="Genomic_DNA"/>
</dbReference>
<gene>
    <name evidence="2" type="ORF">PG986_008585</name>
</gene>
<sequence length="119" mass="12904">MPGGAAKSLLFELRERPDLIGARVGEPPSTGSESNAVLVSMFDACSKKLAPVACQERNGRNPDQRFGSTPAGRPTSHSPGQSFGPAWLLLPERLRSWPMMDCKGSFRRSPFCSLANRSK</sequence>
<dbReference type="RefSeq" id="XP_066697205.1">
    <property type="nucleotide sequence ID" value="XM_066844807.1"/>
</dbReference>
<name>A0ABR1Q5Q6_9PEZI</name>
<evidence type="ECO:0000313" key="3">
    <source>
        <dbReference type="Proteomes" id="UP001391051"/>
    </source>
</evidence>